<evidence type="ECO:0000256" key="9">
    <source>
        <dbReference type="ARBA" id="ARBA00022963"/>
    </source>
</evidence>
<dbReference type="InterPro" id="IPR036444">
    <property type="entry name" value="PLipase_A2_dom_sf"/>
</dbReference>
<evidence type="ECO:0000259" key="14">
    <source>
        <dbReference type="Pfam" id="PF05826"/>
    </source>
</evidence>
<keyword evidence="5" id="KW-0964">Secreted</keyword>
<dbReference type="OrthoDB" id="6501032at2759"/>
<keyword evidence="13" id="KW-0732">Signal</keyword>
<dbReference type="Proteomes" id="UP000801492">
    <property type="component" value="Unassembled WGS sequence"/>
</dbReference>
<keyword evidence="16" id="KW-1185">Reference proteome</keyword>
<dbReference type="GO" id="GO:0005576">
    <property type="term" value="C:extracellular region"/>
    <property type="evidence" value="ECO:0007669"/>
    <property type="project" value="UniProtKB-SubCell"/>
</dbReference>
<evidence type="ECO:0000256" key="4">
    <source>
        <dbReference type="ARBA" id="ARBA00021721"/>
    </source>
</evidence>
<keyword evidence="6" id="KW-0479">Metal-binding</keyword>
<feature type="chain" id="PRO_5035463880" description="Phospholipase A2" evidence="13">
    <location>
        <begin position="23"/>
        <end position="277"/>
    </location>
</feature>
<dbReference type="GO" id="GO:0006644">
    <property type="term" value="P:phospholipid metabolic process"/>
    <property type="evidence" value="ECO:0007669"/>
    <property type="project" value="InterPro"/>
</dbReference>
<evidence type="ECO:0000313" key="15">
    <source>
        <dbReference type="EMBL" id="KAF2903039.1"/>
    </source>
</evidence>
<accession>A0A8K0DC44</accession>
<evidence type="ECO:0000256" key="13">
    <source>
        <dbReference type="SAM" id="SignalP"/>
    </source>
</evidence>
<proteinExistence type="predicted"/>
<dbReference type="GO" id="GO:0004623">
    <property type="term" value="F:phospholipase A2 activity"/>
    <property type="evidence" value="ECO:0007669"/>
    <property type="project" value="UniProtKB-EC"/>
</dbReference>
<dbReference type="GO" id="GO:0050482">
    <property type="term" value="P:arachidonate secretion"/>
    <property type="evidence" value="ECO:0007669"/>
    <property type="project" value="InterPro"/>
</dbReference>
<name>A0A8K0DC44_IGNLU</name>
<dbReference type="PANTHER" id="PTHR12253">
    <property type="entry name" value="RH14732P"/>
    <property type="match status" value="1"/>
</dbReference>
<comment type="cofactor">
    <cofactor evidence="1">
        <name>Ca(2+)</name>
        <dbReference type="ChEBI" id="CHEBI:29108"/>
    </cofactor>
</comment>
<evidence type="ECO:0000256" key="1">
    <source>
        <dbReference type="ARBA" id="ARBA00001913"/>
    </source>
</evidence>
<evidence type="ECO:0000256" key="5">
    <source>
        <dbReference type="ARBA" id="ARBA00022525"/>
    </source>
</evidence>
<dbReference type="Pfam" id="PF05826">
    <property type="entry name" value="Phospholip_A2_2"/>
    <property type="match status" value="1"/>
</dbReference>
<dbReference type="FunFam" id="1.20.90.10:FF:000002">
    <property type="entry name" value="Phospholipase A2 group III"/>
    <property type="match status" value="1"/>
</dbReference>
<feature type="signal peptide" evidence="13">
    <location>
        <begin position="1"/>
        <end position="22"/>
    </location>
</feature>
<dbReference type="AlphaFoldDB" id="A0A8K0DC44"/>
<reference evidence="15" key="1">
    <citation type="submission" date="2019-08" db="EMBL/GenBank/DDBJ databases">
        <title>The genome of the North American firefly Photinus pyralis.</title>
        <authorList>
            <consortium name="Photinus pyralis genome working group"/>
            <person name="Fallon T.R."/>
            <person name="Sander Lower S.E."/>
            <person name="Weng J.-K."/>
        </authorList>
    </citation>
    <scope>NUCLEOTIDE SEQUENCE</scope>
    <source>
        <strain evidence="15">TRF0915ILg1</strain>
        <tissue evidence="15">Whole body</tissue>
    </source>
</reference>
<protein>
    <recommendedName>
        <fullName evidence="4">Phospholipase A2</fullName>
        <ecNumber evidence="3">3.1.1.4</ecNumber>
    </recommendedName>
    <alternativeName>
        <fullName evidence="12">Phosphatidylcholine 2-acylhydrolase</fullName>
    </alternativeName>
</protein>
<keyword evidence="9" id="KW-0442">Lipid degradation</keyword>
<evidence type="ECO:0000256" key="10">
    <source>
        <dbReference type="ARBA" id="ARBA00023098"/>
    </source>
</evidence>
<keyword evidence="8" id="KW-0106">Calcium</keyword>
<evidence type="ECO:0000256" key="11">
    <source>
        <dbReference type="ARBA" id="ARBA00023157"/>
    </source>
</evidence>
<dbReference type="PROSITE" id="PS00118">
    <property type="entry name" value="PA2_HIS"/>
    <property type="match status" value="1"/>
</dbReference>
<keyword evidence="11" id="KW-1015">Disulfide bond</keyword>
<evidence type="ECO:0000256" key="2">
    <source>
        <dbReference type="ARBA" id="ARBA00004613"/>
    </source>
</evidence>
<dbReference type="SUPFAM" id="SSF48619">
    <property type="entry name" value="Phospholipase A2, PLA2"/>
    <property type="match status" value="1"/>
</dbReference>
<keyword evidence="7" id="KW-0378">Hydrolase</keyword>
<evidence type="ECO:0000256" key="3">
    <source>
        <dbReference type="ARBA" id="ARBA00013278"/>
    </source>
</evidence>
<comment type="subcellular location">
    <subcellularLocation>
        <location evidence="2">Secreted</location>
    </subcellularLocation>
</comment>
<dbReference type="EMBL" id="VTPC01001120">
    <property type="protein sequence ID" value="KAF2903039.1"/>
    <property type="molecule type" value="Genomic_DNA"/>
</dbReference>
<dbReference type="CDD" id="cd04704">
    <property type="entry name" value="PLA2_bee_venom_like"/>
    <property type="match status" value="1"/>
</dbReference>
<evidence type="ECO:0000256" key="6">
    <source>
        <dbReference type="ARBA" id="ARBA00022723"/>
    </source>
</evidence>
<dbReference type="GO" id="GO:0046872">
    <property type="term" value="F:metal ion binding"/>
    <property type="evidence" value="ECO:0007669"/>
    <property type="project" value="UniProtKB-KW"/>
</dbReference>
<keyword evidence="10" id="KW-0443">Lipid metabolism</keyword>
<feature type="domain" description="Phospholipase A2-like central" evidence="14">
    <location>
        <begin position="168"/>
        <end position="263"/>
    </location>
</feature>
<evidence type="ECO:0000256" key="8">
    <source>
        <dbReference type="ARBA" id="ARBA00022837"/>
    </source>
</evidence>
<sequence length="277" mass="30808">MILTSEVMYVAFFVLCVIGTQGKPSLSLNFPSLAFFTGLAGGREQRQATLKQYSGKRIKNDSLLMVYFHDQTVAVVELGPKKLLLNCELLEVYEPDEALKVLGELTDLARAVYISLNEMLTLMNQCQQLDAMTSSTGGITDSSTNQSKSPVAYRGLLSNNPLTLFSGIIPGTKWCGTGDIARDYYDLGAEPNVDRCCRAHDLCPVKVRAYSKRYNLTNSSLYTKSHCQCDDNLYDCLKSSDSPTAHIMGNVYFNLVQVPCVEDKENGRKFRKAKNNF</sequence>
<comment type="caution">
    <text evidence="15">The sequence shown here is derived from an EMBL/GenBank/DDBJ whole genome shotgun (WGS) entry which is preliminary data.</text>
</comment>
<dbReference type="InterPro" id="IPR016090">
    <property type="entry name" value="PLA2-like_dom"/>
</dbReference>
<evidence type="ECO:0000256" key="7">
    <source>
        <dbReference type="ARBA" id="ARBA00022801"/>
    </source>
</evidence>
<dbReference type="InterPro" id="IPR033113">
    <property type="entry name" value="PLA2_histidine"/>
</dbReference>
<dbReference type="Gene3D" id="1.20.90.10">
    <property type="entry name" value="Phospholipase A2 domain"/>
    <property type="match status" value="1"/>
</dbReference>
<dbReference type="EC" id="3.1.1.4" evidence="3"/>
<organism evidence="15 16">
    <name type="scientific">Ignelater luminosus</name>
    <name type="common">Cucubano</name>
    <name type="synonym">Pyrophorus luminosus</name>
    <dbReference type="NCBI Taxonomy" id="2038154"/>
    <lineage>
        <taxon>Eukaryota</taxon>
        <taxon>Metazoa</taxon>
        <taxon>Ecdysozoa</taxon>
        <taxon>Arthropoda</taxon>
        <taxon>Hexapoda</taxon>
        <taxon>Insecta</taxon>
        <taxon>Pterygota</taxon>
        <taxon>Neoptera</taxon>
        <taxon>Endopterygota</taxon>
        <taxon>Coleoptera</taxon>
        <taxon>Polyphaga</taxon>
        <taxon>Elateriformia</taxon>
        <taxon>Elateroidea</taxon>
        <taxon>Elateridae</taxon>
        <taxon>Agrypninae</taxon>
        <taxon>Pyrophorini</taxon>
        <taxon>Ignelater</taxon>
    </lineage>
</organism>
<gene>
    <name evidence="15" type="ORF">ILUMI_03136</name>
</gene>
<evidence type="ECO:0000313" key="16">
    <source>
        <dbReference type="Proteomes" id="UP000801492"/>
    </source>
</evidence>
<dbReference type="GO" id="GO:0016042">
    <property type="term" value="P:lipid catabolic process"/>
    <property type="evidence" value="ECO:0007669"/>
    <property type="project" value="UniProtKB-KW"/>
</dbReference>
<evidence type="ECO:0000256" key="12">
    <source>
        <dbReference type="ARBA" id="ARBA00029903"/>
    </source>
</evidence>